<dbReference type="Proteomes" id="UP000053095">
    <property type="component" value="Unassembled WGS sequence"/>
</dbReference>
<keyword evidence="2" id="KW-1185">Reference proteome</keyword>
<name>A0A6V8H1Z5_TALPI</name>
<dbReference type="EMBL" id="DF933813">
    <property type="protein sequence ID" value="GAM35328.1"/>
    <property type="molecule type" value="Genomic_DNA"/>
</dbReference>
<protein>
    <submittedName>
        <fullName evidence="1">Uncharacterized protein</fullName>
    </submittedName>
</protein>
<gene>
    <name evidence="1" type="ORF">TCE0_017r03585</name>
</gene>
<comment type="caution">
    <text evidence="1">The sequence shown here is derived from an EMBL/GenBank/DDBJ whole genome shotgun (WGS) entry which is preliminary data.</text>
</comment>
<accession>A0A6V8H1Z5</accession>
<dbReference type="PANTHER" id="PTHR42034">
    <property type="entry name" value="CHROMOSOME 7, WHOLE GENOME SHOTGUN SEQUENCE-RELATED"/>
    <property type="match status" value="1"/>
</dbReference>
<reference evidence="2" key="1">
    <citation type="journal article" date="2015" name="Genome Announc.">
        <title>Draft genome sequence of Talaromyces cellulolyticus strain Y-94, a source of lignocellulosic biomass-degrading enzymes.</title>
        <authorList>
            <person name="Fujii T."/>
            <person name="Koike H."/>
            <person name="Sawayama S."/>
            <person name="Yano S."/>
            <person name="Inoue H."/>
        </authorList>
    </citation>
    <scope>NUCLEOTIDE SEQUENCE [LARGE SCALE GENOMIC DNA]</scope>
    <source>
        <strain evidence="2">Y-94</strain>
    </source>
</reference>
<dbReference type="AlphaFoldDB" id="A0A6V8H1Z5"/>
<proteinExistence type="predicted"/>
<evidence type="ECO:0000313" key="2">
    <source>
        <dbReference type="Proteomes" id="UP000053095"/>
    </source>
</evidence>
<organism evidence="1 2">
    <name type="scientific">Talaromyces pinophilus</name>
    <name type="common">Penicillium pinophilum</name>
    <dbReference type="NCBI Taxonomy" id="128442"/>
    <lineage>
        <taxon>Eukaryota</taxon>
        <taxon>Fungi</taxon>
        <taxon>Dikarya</taxon>
        <taxon>Ascomycota</taxon>
        <taxon>Pezizomycotina</taxon>
        <taxon>Eurotiomycetes</taxon>
        <taxon>Eurotiomycetidae</taxon>
        <taxon>Eurotiales</taxon>
        <taxon>Trichocomaceae</taxon>
        <taxon>Talaromyces</taxon>
        <taxon>Talaromyces sect. Talaromyces</taxon>
    </lineage>
</organism>
<sequence>MSWSEVAPGRWERPFGYNEKVPLVMSNLEKVPGRENWFETSITRITLKNFTNEPELALRQAWKQVRFQFPEIAAYPSGDKYVYEVPQTEEEVMKWLYSTCSTAYTTADELITSLPPPKLMTVHWLPHTGEFVFSSSHFRLDGRAFMTLSNTLCHALVRPKRVVFGNEASNLSPAFEILAGIPQAPYSPEIEAAATQRLIAWGSQLPPLKIATNSSPKKPAGVSRRATNVYSVEETSAIVKACKSNNLSVGVALNAGLVSAVCALAETAPSVDEEHYFMAVCAFDLRKYSSSPTTSAATLSSTGNVYPISITDGSFASHAAQFKEIFQKGFDPFIESMTCFQERVLNLVNQSLPPDSPLNWHPVLSSLGNAGNILDSQIVDDRGEVAVELNDFWVGMEIHQCQPQLFVWTLHGQLTMTACYNEAYWSGERIQELLDGIKQQVLLGLNLRQ</sequence>
<evidence type="ECO:0000313" key="1">
    <source>
        <dbReference type="EMBL" id="GAM35328.1"/>
    </source>
</evidence>
<dbReference type="Gene3D" id="3.30.559.10">
    <property type="entry name" value="Chloramphenicol acetyltransferase-like domain"/>
    <property type="match status" value="1"/>
</dbReference>
<dbReference type="PANTHER" id="PTHR42034:SF1">
    <property type="entry name" value="CONDENSATION DOMAIN-CONTAINING PROTEIN"/>
    <property type="match status" value="1"/>
</dbReference>
<dbReference type="InterPro" id="IPR023213">
    <property type="entry name" value="CAT-like_dom_sf"/>
</dbReference>
<dbReference type="Gene3D" id="3.30.559.30">
    <property type="entry name" value="Nonribosomal peptide synthetase, condensation domain"/>
    <property type="match status" value="1"/>
</dbReference>